<comment type="caution">
    <text evidence="1">The sequence shown here is derived from an EMBL/GenBank/DDBJ whole genome shotgun (WGS) entry which is preliminary data.</text>
</comment>
<evidence type="ECO:0000313" key="2">
    <source>
        <dbReference type="Proteomes" id="UP000297861"/>
    </source>
</evidence>
<gene>
    <name evidence="1" type="ORF">E2605_08520</name>
</gene>
<dbReference type="OrthoDB" id="1100879at2"/>
<dbReference type="EMBL" id="SOML01000004">
    <property type="protein sequence ID" value="TFD96847.1"/>
    <property type="molecule type" value="Genomic_DNA"/>
</dbReference>
<protein>
    <submittedName>
        <fullName evidence="1">Uncharacterized protein</fullName>
    </submittedName>
</protein>
<dbReference type="AlphaFoldDB" id="A0A4Y8L3I8"/>
<accession>A0A4Y8L3I8</accession>
<name>A0A4Y8L3I8_9BACT</name>
<dbReference type="Proteomes" id="UP000297861">
    <property type="component" value="Unassembled WGS sequence"/>
</dbReference>
<reference evidence="1 2" key="1">
    <citation type="submission" date="2019-03" db="EMBL/GenBank/DDBJ databases">
        <title>San Antonio Military Medical Center submission to MRSN (WRAIR), pending publication.</title>
        <authorList>
            <person name="Blyth D.M."/>
            <person name="Mccarthy S.L."/>
            <person name="Schall S.E."/>
            <person name="Stam J.A."/>
            <person name="Ong A.C."/>
            <person name="Mcgann P.T."/>
        </authorList>
    </citation>
    <scope>NUCLEOTIDE SEQUENCE [LARGE SCALE GENOMIC DNA]</scope>
    <source>
        <strain evidence="1 2">MRSN571793</strain>
    </source>
</reference>
<dbReference type="RefSeq" id="WP_134436125.1">
    <property type="nucleotide sequence ID" value="NZ_SOML01000004.1"/>
</dbReference>
<sequence>MEKDNFKPKKKKLKRGEFLLYYVDGLNSMNNKLNADYIISQHIKYSKLTDEEREFYHNYENNLNGLNIQDNEITEHSQLPTIEEISEKMKISAQKGENEYRYNEIQRKLDLKTIGNQHQTKLHHKFNYLIHLFCSRCTNNENGYTKINSEFLKDIIGNEYNIALYTLLRIGFIDTDGAYTIGKSSKAYSIKDKYISSIRTKPEYNVTVKKYIDKGCAQFEAYKRAKFKRLSDRDKFIVERYDNCLSRLKITFSDECENFIYNNKEYEENKPIQREYYQNVYNKYIYKENGPFTINKIDNDNRIYHILTNTPKDLKQFLNIKFSIDIKNSHPLLLNKLLSIYYSDNKLFNNIINKDINIYNILISNNNLYTHYAYENPHNKLIYNSIDKLFDNAPNIPADVRKYIIKTSQGQMWEELLEACEEKGLEANSRGELKAQMFAEVFYSKTKTMSYKDYGKVFKAIYPNVFKVINELKPNGDETKLSHIIMKVESELFYQILEKIYKETEYDAINIHDAIVLLDTPNNESCSDNEIETIMREVYNIYSLFPSFSVELYGNQRKF</sequence>
<proteinExistence type="predicted"/>
<organism evidence="1 2">
    <name type="scientific">Dysgonomonas capnocytophagoides</name>
    <dbReference type="NCBI Taxonomy" id="45254"/>
    <lineage>
        <taxon>Bacteria</taxon>
        <taxon>Pseudomonadati</taxon>
        <taxon>Bacteroidota</taxon>
        <taxon>Bacteroidia</taxon>
        <taxon>Bacteroidales</taxon>
        <taxon>Dysgonomonadaceae</taxon>
        <taxon>Dysgonomonas</taxon>
    </lineage>
</organism>
<keyword evidence="2" id="KW-1185">Reference proteome</keyword>
<evidence type="ECO:0000313" key="1">
    <source>
        <dbReference type="EMBL" id="TFD96847.1"/>
    </source>
</evidence>